<name>A0AAU6W3E3_9VIRU</name>
<evidence type="ECO:0000313" key="1">
    <source>
        <dbReference type="EMBL" id="XAI70714.1"/>
    </source>
</evidence>
<proteinExistence type="predicted"/>
<sequence>MENTKLEITVADGVSVRVTPEILAAAFWSMNSEQQADFMDALGAVIEADHIENASAYSYGELQWCWLKEELRQPGRERANKVHMAISAFAYDFWPQKNDGARTGL</sequence>
<protein>
    <submittedName>
        <fullName evidence="1">Uncharacterized protein</fullName>
    </submittedName>
</protein>
<dbReference type="EMBL" id="PP179326">
    <property type="protein sequence ID" value="XAI70714.1"/>
    <property type="molecule type" value="Genomic_DNA"/>
</dbReference>
<organism evidence="1">
    <name type="scientific">Pseudomonas phage Orimi01</name>
    <dbReference type="NCBI Taxonomy" id="3138541"/>
    <lineage>
        <taxon>Viruses</taxon>
    </lineage>
</organism>
<accession>A0AAU6W3E3</accession>
<gene>
    <name evidence="1" type="ORF">Orimi01_00057</name>
</gene>
<reference evidence="1" key="1">
    <citation type="journal article" date="2024" name="J. Gen. Virol.">
        <title>Novel phages of Pseudomonas syringae unveil numerous potential auxiliary metabolic genes.</title>
        <authorList>
            <person name="Feltin C."/>
            <person name="Garneau J.R."/>
            <person name="Morris C.E."/>
            <person name="Berard A."/>
            <person name="Torres-Barcelo C."/>
        </authorList>
    </citation>
    <scope>NUCLEOTIDE SEQUENCE</scope>
</reference>